<name>A0A4Y2GIL1_ARAVE</name>
<evidence type="ECO:0000313" key="2">
    <source>
        <dbReference type="EMBL" id="GBM53017.1"/>
    </source>
</evidence>
<feature type="compositionally biased region" description="Basic and acidic residues" evidence="1">
    <location>
        <begin position="41"/>
        <end position="58"/>
    </location>
</feature>
<evidence type="ECO:0000256" key="1">
    <source>
        <dbReference type="SAM" id="MobiDB-lite"/>
    </source>
</evidence>
<dbReference type="AlphaFoldDB" id="A0A4Y2GIL1"/>
<keyword evidence="3" id="KW-1185">Reference proteome</keyword>
<comment type="caution">
    <text evidence="2">The sequence shown here is derived from an EMBL/GenBank/DDBJ whole genome shotgun (WGS) entry which is preliminary data.</text>
</comment>
<dbReference type="EMBL" id="BGPR01001402">
    <property type="protein sequence ID" value="GBM53017.1"/>
    <property type="molecule type" value="Genomic_DNA"/>
</dbReference>
<protein>
    <submittedName>
        <fullName evidence="2">Uncharacterized protein</fullName>
    </submittedName>
</protein>
<sequence>MRYDGHRSSLACTHLVIGELSTRERVGCGKGGRGCPSVRPAKRDTGVVERRKEVRRSDPSASGPAIEARAPSLIPLLEQENSPFIEHGFLPPPLRKWTRSIAGVTHAPNERMGLEKH</sequence>
<dbReference type="Proteomes" id="UP000499080">
    <property type="component" value="Unassembled WGS sequence"/>
</dbReference>
<gene>
    <name evidence="2" type="ORF">AVEN_265974_1</name>
</gene>
<accession>A0A4Y2GIL1</accession>
<evidence type="ECO:0000313" key="3">
    <source>
        <dbReference type="Proteomes" id="UP000499080"/>
    </source>
</evidence>
<reference evidence="2 3" key="1">
    <citation type="journal article" date="2019" name="Sci. Rep.">
        <title>Orb-weaving spider Araneus ventricosus genome elucidates the spidroin gene catalogue.</title>
        <authorList>
            <person name="Kono N."/>
            <person name="Nakamura H."/>
            <person name="Ohtoshi R."/>
            <person name="Moran D.A.P."/>
            <person name="Shinohara A."/>
            <person name="Yoshida Y."/>
            <person name="Fujiwara M."/>
            <person name="Mori M."/>
            <person name="Tomita M."/>
            <person name="Arakawa K."/>
        </authorList>
    </citation>
    <scope>NUCLEOTIDE SEQUENCE [LARGE SCALE GENOMIC DNA]</scope>
</reference>
<feature type="region of interest" description="Disordered" evidence="1">
    <location>
        <begin position="26"/>
        <end position="66"/>
    </location>
</feature>
<proteinExistence type="predicted"/>
<organism evidence="2 3">
    <name type="scientific">Araneus ventricosus</name>
    <name type="common">Orbweaver spider</name>
    <name type="synonym">Epeira ventricosa</name>
    <dbReference type="NCBI Taxonomy" id="182803"/>
    <lineage>
        <taxon>Eukaryota</taxon>
        <taxon>Metazoa</taxon>
        <taxon>Ecdysozoa</taxon>
        <taxon>Arthropoda</taxon>
        <taxon>Chelicerata</taxon>
        <taxon>Arachnida</taxon>
        <taxon>Araneae</taxon>
        <taxon>Araneomorphae</taxon>
        <taxon>Entelegynae</taxon>
        <taxon>Araneoidea</taxon>
        <taxon>Araneidae</taxon>
        <taxon>Araneus</taxon>
    </lineage>
</organism>